<dbReference type="InterPro" id="IPR050223">
    <property type="entry name" value="D-isomer_2-hydroxyacid_DH"/>
</dbReference>
<dbReference type="GO" id="GO:0016618">
    <property type="term" value="F:hydroxypyruvate reductase [NAD(P)H] activity"/>
    <property type="evidence" value="ECO:0007669"/>
    <property type="project" value="TreeGrafter"/>
</dbReference>
<keyword evidence="2" id="KW-0521">NADP</keyword>
<evidence type="ECO:0000256" key="3">
    <source>
        <dbReference type="ARBA" id="ARBA00023002"/>
    </source>
</evidence>
<dbReference type="FunFam" id="3.40.50.720:FF:000213">
    <property type="entry name" value="Putative 2-hydroxyacid dehydrogenase"/>
    <property type="match status" value="1"/>
</dbReference>
<dbReference type="InterPro" id="IPR029752">
    <property type="entry name" value="D-isomer_DH_CS1"/>
</dbReference>
<dbReference type="AlphaFoldDB" id="A0A076EMZ2"/>
<feature type="domain" description="D-isomer specific 2-hydroxyacid dehydrogenase NAD-binding" evidence="7">
    <location>
        <begin position="124"/>
        <end position="297"/>
    </location>
</feature>
<evidence type="ECO:0000259" key="7">
    <source>
        <dbReference type="Pfam" id="PF02826"/>
    </source>
</evidence>
<dbReference type="InterPro" id="IPR036291">
    <property type="entry name" value="NAD(P)-bd_dom_sf"/>
</dbReference>
<dbReference type="SUPFAM" id="SSF51735">
    <property type="entry name" value="NAD(P)-binding Rossmann-fold domains"/>
    <property type="match status" value="1"/>
</dbReference>
<organism evidence="8 9">
    <name type="scientific">Rhodococcus opacus</name>
    <name type="common">Nocardia opaca</name>
    <dbReference type="NCBI Taxonomy" id="37919"/>
    <lineage>
        <taxon>Bacteria</taxon>
        <taxon>Bacillati</taxon>
        <taxon>Actinomycetota</taxon>
        <taxon>Actinomycetes</taxon>
        <taxon>Mycobacteriales</taxon>
        <taxon>Nocardiaceae</taxon>
        <taxon>Rhodococcus</taxon>
    </lineage>
</organism>
<evidence type="ECO:0000256" key="2">
    <source>
        <dbReference type="ARBA" id="ARBA00022857"/>
    </source>
</evidence>
<reference evidence="8 9" key="1">
    <citation type="submission" date="2014-07" db="EMBL/GenBank/DDBJ databases">
        <title>Genome Sequence of Rhodococcus opacus Strain R7, a Biodegrader of Mono- and Polycyclic Aromatic Hydrocarbons.</title>
        <authorList>
            <person name="Di Gennaro P."/>
            <person name="Zampolli J."/>
            <person name="Presti I."/>
            <person name="Cappelletti M."/>
            <person name="D'Ursi P."/>
            <person name="Orro A."/>
            <person name="Mezzelani A."/>
            <person name="Milanesi L."/>
        </authorList>
    </citation>
    <scope>NUCLEOTIDE SEQUENCE [LARGE SCALE GENOMIC DNA]</scope>
    <source>
        <strain evidence="8 9">R7</strain>
    </source>
</reference>
<evidence type="ECO:0000313" key="9">
    <source>
        <dbReference type="Proteomes" id="UP000028488"/>
    </source>
</evidence>
<feature type="domain" description="D-isomer specific 2-hydroxyacid dehydrogenase catalytic" evidence="6">
    <location>
        <begin position="54"/>
        <end position="328"/>
    </location>
</feature>
<name>A0A076EMZ2_RHOOP</name>
<dbReference type="GO" id="GO:0051287">
    <property type="term" value="F:NAD binding"/>
    <property type="evidence" value="ECO:0007669"/>
    <property type="project" value="InterPro"/>
</dbReference>
<dbReference type="Proteomes" id="UP000028488">
    <property type="component" value="Chromosome"/>
</dbReference>
<evidence type="ECO:0000259" key="6">
    <source>
        <dbReference type="Pfam" id="PF00389"/>
    </source>
</evidence>
<sequence>MVTAESSVKEAAVQTVSGGRILKVGPLKPSLTATLFEKYDALDLPLGDGRTSFLAEHGESVTAVVTSGRTGVDAALMTELPNLGAIVHFGVGYDTTDVVLAEELGIGVSNTPDVLTDCVADTAVGLLIDTLRGFSAADRFVRDGRWPAEGNFPLTRQVSGTRVGIVGLGRIGSAIATRLTGFGCTISYHNRREVPGSPFAYVGSAAALAAGVDVLIVAAAGGKGTEKLVDREVLEALGPDGYLINVARGSVLDEDALVELLTERKLAGAGLDVFTREPHVPEALLALDTVVLLPHVASGTTETRAAMEALTLQNLDEYLTQGTLTTPVLEPRSR</sequence>
<keyword evidence="4" id="KW-0520">NAD</keyword>
<accession>A0A076EMZ2</accession>
<dbReference type="GO" id="GO:0005829">
    <property type="term" value="C:cytosol"/>
    <property type="evidence" value="ECO:0007669"/>
    <property type="project" value="TreeGrafter"/>
</dbReference>
<dbReference type="CDD" id="cd12156">
    <property type="entry name" value="HPPR"/>
    <property type="match status" value="1"/>
</dbReference>
<evidence type="ECO:0000256" key="4">
    <source>
        <dbReference type="ARBA" id="ARBA00023027"/>
    </source>
</evidence>
<evidence type="ECO:0000256" key="1">
    <source>
        <dbReference type="ARBA" id="ARBA00005854"/>
    </source>
</evidence>
<dbReference type="PROSITE" id="PS00065">
    <property type="entry name" value="D_2_HYDROXYACID_DH_1"/>
    <property type="match status" value="1"/>
</dbReference>
<comment type="similarity">
    <text evidence="1 5">Belongs to the D-isomer specific 2-hydroxyacid dehydrogenase family.</text>
</comment>
<evidence type="ECO:0000313" key="8">
    <source>
        <dbReference type="EMBL" id="AII07161.1"/>
    </source>
</evidence>
<dbReference type="Pfam" id="PF02826">
    <property type="entry name" value="2-Hacid_dh_C"/>
    <property type="match status" value="1"/>
</dbReference>
<dbReference type="Gene3D" id="3.40.50.720">
    <property type="entry name" value="NAD(P)-binding Rossmann-like Domain"/>
    <property type="match status" value="2"/>
</dbReference>
<dbReference type="RefSeq" id="WP_112301514.1">
    <property type="nucleotide sequence ID" value="NZ_CP008947.1"/>
</dbReference>
<dbReference type="PANTHER" id="PTHR10996">
    <property type="entry name" value="2-HYDROXYACID DEHYDROGENASE-RELATED"/>
    <property type="match status" value="1"/>
</dbReference>
<dbReference type="SUPFAM" id="SSF52283">
    <property type="entry name" value="Formate/glycerate dehydrogenase catalytic domain-like"/>
    <property type="match status" value="1"/>
</dbReference>
<dbReference type="GO" id="GO:0030267">
    <property type="term" value="F:glyoxylate reductase (NADPH) activity"/>
    <property type="evidence" value="ECO:0007669"/>
    <property type="project" value="TreeGrafter"/>
</dbReference>
<keyword evidence="3 5" id="KW-0560">Oxidoreductase</keyword>
<proteinExistence type="inferred from homology"/>
<dbReference type="Pfam" id="PF00389">
    <property type="entry name" value="2-Hacid_dh"/>
    <property type="match status" value="1"/>
</dbReference>
<dbReference type="InterPro" id="IPR006140">
    <property type="entry name" value="D-isomer_DH_NAD-bd"/>
</dbReference>
<dbReference type="EMBL" id="CP008947">
    <property type="protein sequence ID" value="AII07161.1"/>
    <property type="molecule type" value="Genomic_DNA"/>
</dbReference>
<gene>
    <name evidence="8" type="ORF">EP51_21910</name>
</gene>
<evidence type="ECO:0000256" key="5">
    <source>
        <dbReference type="RuleBase" id="RU003719"/>
    </source>
</evidence>
<dbReference type="eggNOG" id="COG1052">
    <property type="taxonomic scope" value="Bacteria"/>
</dbReference>
<dbReference type="InterPro" id="IPR006139">
    <property type="entry name" value="D-isomer_2_OHA_DH_cat_dom"/>
</dbReference>
<dbReference type="PANTHER" id="PTHR10996:SF178">
    <property type="entry name" value="2-HYDROXYACID DEHYDROGENASE YGL185C-RELATED"/>
    <property type="match status" value="1"/>
</dbReference>
<protein>
    <submittedName>
        <fullName evidence="8">Hydroxyacid dehydrogenase</fullName>
    </submittedName>
</protein>